<feature type="domain" description="SH3" evidence="7">
    <location>
        <begin position="464"/>
        <end position="531"/>
    </location>
</feature>
<dbReference type="PROSITE" id="PS50002">
    <property type="entry name" value="SH3"/>
    <property type="match status" value="1"/>
</dbReference>
<dbReference type="EMBL" id="CAJNIZ010026191">
    <property type="protein sequence ID" value="CAE7489962.1"/>
    <property type="molecule type" value="Genomic_DNA"/>
</dbReference>
<evidence type="ECO:0000256" key="4">
    <source>
        <dbReference type="PROSITE-ProRule" id="PRU00175"/>
    </source>
</evidence>
<keyword evidence="3" id="KW-0832">Ubl conjugation</keyword>
<dbReference type="InterPro" id="IPR001841">
    <property type="entry name" value="Znf_RING"/>
</dbReference>
<name>A0A812SNR6_SYMPI</name>
<keyword evidence="4" id="KW-0479">Metal-binding</keyword>
<dbReference type="SMART" id="SM00326">
    <property type="entry name" value="SH3"/>
    <property type="match status" value="1"/>
</dbReference>
<dbReference type="SUPFAM" id="SSF50044">
    <property type="entry name" value="SH3-domain"/>
    <property type="match status" value="1"/>
</dbReference>
<keyword evidence="4" id="KW-0863">Zinc-finger</keyword>
<dbReference type="Gene3D" id="3.30.40.10">
    <property type="entry name" value="Zinc/RING finger domain, C3HC4 (zinc finger)"/>
    <property type="match status" value="1"/>
</dbReference>
<evidence type="ECO:0000259" key="8">
    <source>
        <dbReference type="PROSITE" id="PS50089"/>
    </source>
</evidence>
<dbReference type="InterPro" id="IPR032675">
    <property type="entry name" value="LRR_dom_sf"/>
</dbReference>
<comment type="caution">
    <text evidence="9">The sequence shown here is derived from an EMBL/GenBank/DDBJ whole genome shotgun (WGS) entry which is preliminary data.</text>
</comment>
<sequence>MPPKSPTSRLDFSRRAEGGPQNIPYKEIRQGNLPYEEVDFSQNYLSANELPEVMKICKRCPKLRVLKLYKNCIDDYGAQDLAELCRTAPHLEEIHLSHNMFTAAGAGIIIKSAEEFRRPDTVPLWLRLEHNYVDDAEKVFQTLQSRYSVCRRTDAKLCTARTCHNRCRVHLPHFCLQRLSQVEETAKRSPTHANHQSLSGHVLRKFRADLERENKDKVKIDPHLDHRMDLRTYPMVDPRVEAFDRGWDPQLDDRRMSWTRGVTDRDSEDFSVFAAGPIMGPKEKEVHPEQLVDQNSCQEFVCKLCEGVIHDPTLTRCSHSFCSDCFQNYVTNRVRGHQTGPKSGCSMQSMPCPECGDGLRKCDIVPLHHARHAAALVLQRCWSNVRIRCIHHPQHFQYGFGSYAQQLSHNTGVECSWLGNLCDYVAHINNCPVQNYDAGADKRPTSGHITPQEECPAEYVAPFTEDEICIVLYDYTPDNNPKKIAVSEGDLVRVYRTSSNGWTGGSIVGPDMQDIGEPGWFPTNILDHYDERYWPEQNGSFAYNGQYGEHMVHSGEFNDGNQEAHVENYEHGFGESSGEMYDENYIQQSDAPYPESFEARYETHYAESYVQPVEKHGESFEQYEEALDTQYSDPGKQEYGESPENSYNQPFEKQYGNSFDQSFEKTFEKRYGEPVEQKAYAEPFAQADERAYQQPLEKQFCETLEKPYNPSFDKQYGESVEKSYGDWYIQCYDHQQYDQWYDESYAQYGYTM</sequence>
<evidence type="ECO:0000313" key="10">
    <source>
        <dbReference type="Proteomes" id="UP000649617"/>
    </source>
</evidence>
<organism evidence="9 10">
    <name type="scientific">Symbiodinium pilosum</name>
    <name type="common">Dinoflagellate</name>
    <dbReference type="NCBI Taxonomy" id="2952"/>
    <lineage>
        <taxon>Eukaryota</taxon>
        <taxon>Sar</taxon>
        <taxon>Alveolata</taxon>
        <taxon>Dinophyceae</taxon>
        <taxon>Suessiales</taxon>
        <taxon>Symbiodiniaceae</taxon>
        <taxon>Symbiodinium</taxon>
    </lineage>
</organism>
<evidence type="ECO:0000313" key="9">
    <source>
        <dbReference type="EMBL" id="CAE7489962.1"/>
    </source>
</evidence>
<keyword evidence="4" id="KW-0862">Zinc</keyword>
<reference evidence="9" key="1">
    <citation type="submission" date="2021-02" db="EMBL/GenBank/DDBJ databases">
        <authorList>
            <person name="Dougan E. K."/>
            <person name="Rhodes N."/>
            <person name="Thang M."/>
            <person name="Chan C."/>
        </authorList>
    </citation>
    <scope>NUCLEOTIDE SEQUENCE</scope>
</reference>
<evidence type="ECO:0000256" key="6">
    <source>
        <dbReference type="SAM" id="MobiDB-lite"/>
    </source>
</evidence>
<comment type="similarity">
    <text evidence="1">Belongs to the SH3RF family.</text>
</comment>
<accession>A0A812SNR6</accession>
<dbReference type="SMART" id="SM00184">
    <property type="entry name" value="RING"/>
    <property type="match status" value="1"/>
</dbReference>
<evidence type="ECO:0000259" key="7">
    <source>
        <dbReference type="PROSITE" id="PS50002"/>
    </source>
</evidence>
<dbReference type="Proteomes" id="UP000649617">
    <property type="component" value="Unassembled WGS sequence"/>
</dbReference>
<dbReference type="Pfam" id="PF13923">
    <property type="entry name" value="zf-C3HC4_2"/>
    <property type="match status" value="1"/>
</dbReference>
<evidence type="ECO:0000256" key="2">
    <source>
        <dbReference type="ARBA" id="ARBA00022443"/>
    </source>
</evidence>
<proteinExistence type="inferred from homology"/>
<feature type="region of interest" description="Disordered" evidence="6">
    <location>
        <begin position="1"/>
        <end position="26"/>
    </location>
</feature>
<dbReference type="SUPFAM" id="SSF52047">
    <property type="entry name" value="RNI-like"/>
    <property type="match status" value="1"/>
</dbReference>
<dbReference type="InterPro" id="IPR001452">
    <property type="entry name" value="SH3_domain"/>
</dbReference>
<dbReference type="GO" id="GO:0008270">
    <property type="term" value="F:zinc ion binding"/>
    <property type="evidence" value="ECO:0007669"/>
    <property type="project" value="UniProtKB-KW"/>
</dbReference>
<dbReference type="InterPro" id="IPR013083">
    <property type="entry name" value="Znf_RING/FYVE/PHD"/>
</dbReference>
<protein>
    <recommendedName>
        <fullName evidence="11">SH3 domain-containing protein</fullName>
    </recommendedName>
</protein>
<dbReference type="InterPro" id="IPR036028">
    <property type="entry name" value="SH3-like_dom_sf"/>
</dbReference>
<keyword evidence="10" id="KW-1185">Reference proteome</keyword>
<keyword evidence="2 5" id="KW-0728">SH3 domain</keyword>
<dbReference type="PROSITE" id="PS50089">
    <property type="entry name" value="ZF_RING_2"/>
    <property type="match status" value="1"/>
</dbReference>
<feature type="compositionally biased region" description="Polar residues" evidence="6">
    <location>
        <begin position="1"/>
        <end position="10"/>
    </location>
</feature>
<evidence type="ECO:0000256" key="3">
    <source>
        <dbReference type="ARBA" id="ARBA00022843"/>
    </source>
</evidence>
<dbReference type="Pfam" id="PF07653">
    <property type="entry name" value="SH3_2"/>
    <property type="match status" value="1"/>
</dbReference>
<dbReference type="Gene3D" id="3.80.10.10">
    <property type="entry name" value="Ribonuclease Inhibitor"/>
    <property type="match status" value="1"/>
</dbReference>
<dbReference type="SUPFAM" id="SSF57850">
    <property type="entry name" value="RING/U-box"/>
    <property type="match status" value="1"/>
</dbReference>
<evidence type="ECO:0008006" key="11">
    <source>
        <dbReference type="Google" id="ProtNLM"/>
    </source>
</evidence>
<feature type="domain" description="RING-type" evidence="8">
    <location>
        <begin position="302"/>
        <end position="355"/>
    </location>
</feature>
<gene>
    <name evidence="9" type="ORF">SPIL2461_LOCUS12621</name>
</gene>
<dbReference type="Gene3D" id="2.30.30.40">
    <property type="entry name" value="SH3 Domains"/>
    <property type="match status" value="1"/>
</dbReference>
<dbReference type="OrthoDB" id="1305878at2759"/>
<dbReference type="AlphaFoldDB" id="A0A812SNR6"/>
<evidence type="ECO:0000256" key="5">
    <source>
        <dbReference type="PROSITE-ProRule" id="PRU00192"/>
    </source>
</evidence>
<evidence type="ECO:0000256" key="1">
    <source>
        <dbReference type="ARBA" id="ARBA00008649"/>
    </source>
</evidence>